<evidence type="ECO:0000256" key="3">
    <source>
        <dbReference type="ARBA" id="ARBA00023274"/>
    </source>
</evidence>
<dbReference type="GO" id="GO:0003723">
    <property type="term" value="F:RNA binding"/>
    <property type="evidence" value="ECO:0007669"/>
    <property type="project" value="InterPro"/>
</dbReference>
<dbReference type="PROSITE" id="PS50159">
    <property type="entry name" value="RIBOSOMAL_S13_2"/>
    <property type="match status" value="1"/>
</dbReference>
<dbReference type="GO" id="GO:0005829">
    <property type="term" value="C:cytosol"/>
    <property type="evidence" value="ECO:0007669"/>
    <property type="project" value="TreeGrafter"/>
</dbReference>
<dbReference type="PANTHER" id="PTHR10871">
    <property type="entry name" value="30S RIBOSOMAL PROTEIN S13/40S RIBOSOMAL PROTEIN S18"/>
    <property type="match status" value="1"/>
</dbReference>
<comment type="similarity">
    <text evidence="1 4">Belongs to the universal ribosomal protein uS13 family.</text>
</comment>
<accession>A0A7S3CTA3</accession>
<dbReference type="PIRSF" id="PIRSF002134">
    <property type="entry name" value="Ribosomal_S13"/>
    <property type="match status" value="1"/>
</dbReference>
<dbReference type="HAMAP" id="MF_01315">
    <property type="entry name" value="Ribosomal_uS13"/>
    <property type="match status" value="1"/>
</dbReference>
<dbReference type="GO" id="GO:0015935">
    <property type="term" value="C:small ribosomal subunit"/>
    <property type="evidence" value="ECO:0007669"/>
    <property type="project" value="TreeGrafter"/>
</dbReference>
<sequence length="155" mass="18157">MTSLVLQNPNEFTHILRFQNTNVNGKQKAPFGIRQIRGVGRRFAILALKIAQIDLNKRSGELTEKDMTTLNDILARPTEYNIPKWFLNRQKDPRDGTWSQLISNNLDTRFREDLERMRKAKNHRGLRHYWGQRVRGQRTKSTGRCGKTLGVIRKK</sequence>
<reference evidence="5" key="1">
    <citation type="submission" date="2021-01" db="EMBL/GenBank/DDBJ databases">
        <authorList>
            <person name="Corre E."/>
            <person name="Pelletier E."/>
            <person name="Niang G."/>
            <person name="Scheremetjew M."/>
            <person name="Finn R."/>
            <person name="Kale V."/>
            <person name="Holt S."/>
            <person name="Cochrane G."/>
            <person name="Meng A."/>
            <person name="Brown T."/>
            <person name="Cohen L."/>
        </authorList>
    </citation>
    <scope>NUCLEOTIDE SEQUENCE</scope>
    <source>
        <strain evidence="5">Ras09</strain>
    </source>
</reference>
<evidence type="ECO:0008006" key="6">
    <source>
        <dbReference type="Google" id="ProtNLM"/>
    </source>
</evidence>
<evidence type="ECO:0000256" key="2">
    <source>
        <dbReference type="ARBA" id="ARBA00022980"/>
    </source>
</evidence>
<evidence type="ECO:0000313" key="5">
    <source>
        <dbReference type="EMBL" id="CAE0236699.1"/>
    </source>
</evidence>
<dbReference type="Gene3D" id="1.10.8.50">
    <property type="match status" value="1"/>
</dbReference>
<dbReference type="AlphaFoldDB" id="A0A7S3CTA3"/>
<evidence type="ECO:0000256" key="1">
    <source>
        <dbReference type="ARBA" id="ARBA00008080"/>
    </source>
</evidence>
<dbReference type="GO" id="GO:0003735">
    <property type="term" value="F:structural constituent of ribosome"/>
    <property type="evidence" value="ECO:0007669"/>
    <property type="project" value="InterPro"/>
</dbReference>
<dbReference type="Gene3D" id="4.10.910.10">
    <property type="entry name" value="30s ribosomal protein s13, domain 2"/>
    <property type="match status" value="1"/>
</dbReference>
<protein>
    <recommendedName>
        <fullName evidence="6">40S ribosomal protein S18</fullName>
    </recommendedName>
</protein>
<dbReference type="InterPro" id="IPR001892">
    <property type="entry name" value="Ribosomal_uS13"/>
</dbReference>
<keyword evidence="3 4" id="KW-0687">Ribonucleoprotein</keyword>
<evidence type="ECO:0000256" key="4">
    <source>
        <dbReference type="RuleBase" id="RU003830"/>
    </source>
</evidence>
<dbReference type="GO" id="GO:0006412">
    <property type="term" value="P:translation"/>
    <property type="evidence" value="ECO:0007669"/>
    <property type="project" value="InterPro"/>
</dbReference>
<dbReference type="InterPro" id="IPR027437">
    <property type="entry name" value="Rbsml_uS13_C"/>
</dbReference>
<dbReference type="Pfam" id="PF00416">
    <property type="entry name" value="Ribosomal_S13"/>
    <property type="match status" value="1"/>
</dbReference>
<dbReference type="SUPFAM" id="SSF46946">
    <property type="entry name" value="S13-like H2TH domain"/>
    <property type="match status" value="1"/>
</dbReference>
<organism evidence="5">
    <name type="scientific">Strombidium rassoulzadegani</name>
    <dbReference type="NCBI Taxonomy" id="1082188"/>
    <lineage>
        <taxon>Eukaryota</taxon>
        <taxon>Sar</taxon>
        <taxon>Alveolata</taxon>
        <taxon>Ciliophora</taxon>
        <taxon>Intramacronucleata</taxon>
        <taxon>Spirotrichea</taxon>
        <taxon>Oligotrichia</taxon>
        <taxon>Strombidiidae</taxon>
        <taxon>Strombidium</taxon>
    </lineage>
</organism>
<dbReference type="InterPro" id="IPR018269">
    <property type="entry name" value="Ribosomal_uS13_CS"/>
</dbReference>
<gene>
    <name evidence="5" type="ORF">SRAS04492_LOCUS8507</name>
</gene>
<dbReference type="PROSITE" id="PS00646">
    <property type="entry name" value="RIBOSOMAL_S13_1"/>
    <property type="match status" value="1"/>
</dbReference>
<dbReference type="InterPro" id="IPR010979">
    <property type="entry name" value="Ribosomal_uS13-like_H2TH"/>
</dbReference>
<name>A0A7S3CTA3_9SPIT</name>
<dbReference type="EMBL" id="HBIA01017165">
    <property type="protein sequence ID" value="CAE0236699.1"/>
    <property type="molecule type" value="Transcribed_RNA"/>
</dbReference>
<dbReference type="FunFam" id="4.10.910.10:FF:000002">
    <property type="entry name" value="40S ribosomal protein S18"/>
    <property type="match status" value="1"/>
</dbReference>
<proteinExistence type="inferred from homology"/>
<dbReference type="PANTHER" id="PTHR10871:SF3">
    <property type="entry name" value="SMALL RIBOSOMAL SUBUNIT PROTEIN US13"/>
    <property type="match status" value="1"/>
</dbReference>
<keyword evidence="2 4" id="KW-0689">Ribosomal protein</keyword>